<dbReference type="InterPro" id="IPR014721">
    <property type="entry name" value="Ribsml_uS5_D2-typ_fold_subgr"/>
</dbReference>
<dbReference type="SUPFAM" id="SSF55060">
    <property type="entry name" value="GHMP Kinase, C-terminal domain"/>
    <property type="match status" value="1"/>
</dbReference>
<dbReference type="Proteomes" id="UP000075260">
    <property type="component" value="Unassembled WGS sequence"/>
</dbReference>
<feature type="domain" description="GHMP kinase C-terminal" evidence="14">
    <location>
        <begin position="240"/>
        <end position="327"/>
    </location>
</feature>
<gene>
    <name evidence="15" type="ORF">BE15_44480</name>
</gene>
<evidence type="ECO:0000256" key="7">
    <source>
        <dbReference type="ARBA" id="ARBA00022741"/>
    </source>
</evidence>
<evidence type="ECO:0000259" key="14">
    <source>
        <dbReference type="Pfam" id="PF08544"/>
    </source>
</evidence>
<dbReference type="InterPro" id="IPR020568">
    <property type="entry name" value="Ribosomal_Su5_D2-typ_SF"/>
</dbReference>
<keyword evidence="9" id="KW-0067">ATP-binding</keyword>
<keyword evidence="4" id="KW-0963">Cytoplasm</keyword>
<dbReference type="Pfam" id="PF08544">
    <property type="entry name" value="GHMP_kinases_C"/>
    <property type="match status" value="1"/>
</dbReference>
<comment type="caution">
    <text evidence="15">The sequence shown here is derived from an EMBL/GenBank/DDBJ whole genome shotgun (WGS) entry which is preliminary data.</text>
</comment>
<organism evidence="15 16">
    <name type="scientific">Sorangium cellulosum</name>
    <name type="common">Polyangium cellulosum</name>
    <dbReference type="NCBI Taxonomy" id="56"/>
    <lineage>
        <taxon>Bacteria</taxon>
        <taxon>Pseudomonadati</taxon>
        <taxon>Myxococcota</taxon>
        <taxon>Polyangia</taxon>
        <taxon>Polyangiales</taxon>
        <taxon>Polyangiaceae</taxon>
        <taxon>Sorangium</taxon>
    </lineage>
</organism>
<evidence type="ECO:0000256" key="11">
    <source>
        <dbReference type="ARBA" id="ARBA00023098"/>
    </source>
</evidence>
<comment type="pathway">
    <text evidence="12">Isoprenoid biosynthesis; isopentenyl diphosphate biosynthesis via mevalonate pathway; isopentenyl diphosphate from (R)-mevalonate: step 1/3.</text>
</comment>
<dbReference type="Gene3D" id="3.30.70.890">
    <property type="entry name" value="GHMP kinase, C-terminal domain"/>
    <property type="match status" value="1"/>
</dbReference>
<dbReference type="PROSITE" id="PS00627">
    <property type="entry name" value="GHMP_KINASES_ATP"/>
    <property type="match status" value="1"/>
</dbReference>
<dbReference type="SUPFAM" id="SSF54211">
    <property type="entry name" value="Ribosomal protein S5 domain 2-like"/>
    <property type="match status" value="1"/>
</dbReference>
<name>A0A150R0K0_SORCE</name>
<dbReference type="NCBIfam" id="TIGR00549">
    <property type="entry name" value="mevalon_kin"/>
    <property type="match status" value="1"/>
</dbReference>
<dbReference type="PANTHER" id="PTHR43290">
    <property type="entry name" value="MEVALONATE KINASE"/>
    <property type="match status" value="1"/>
</dbReference>
<dbReference type="EC" id="2.7.1.36" evidence="3"/>
<reference evidence="15 16" key="1">
    <citation type="submission" date="2014-02" db="EMBL/GenBank/DDBJ databases">
        <title>The small core and large imbalanced accessory genome model reveals a collaborative survival strategy of Sorangium cellulosum strains in nature.</title>
        <authorList>
            <person name="Han K."/>
            <person name="Peng R."/>
            <person name="Blom J."/>
            <person name="Li Y.-Z."/>
        </authorList>
    </citation>
    <scope>NUCLEOTIDE SEQUENCE [LARGE SCALE GENOMIC DNA]</scope>
    <source>
        <strain evidence="15 16">So0008-312</strain>
    </source>
</reference>
<dbReference type="Pfam" id="PF00288">
    <property type="entry name" value="GHMP_kinases_N"/>
    <property type="match status" value="1"/>
</dbReference>
<keyword evidence="5" id="KW-0444">Lipid biosynthesis</keyword>
<dbReference type="InterPro" id="IPR006203">
    <property type="entry name" value="GHMP_knse_ATP-bd_CS"/>
</dbReference>
<dbReference type="GO" id="GO:0019287">
    <property type="term" value="P:isopentenyl diphosphate biosynthetic process, mevalonate pathway"/>
    <property type="evidence" value="ECO:0007669"/>
    <property type="project" value="UniProtKB-UniPathway"/>
</dbReference>
<dbReference type="EMBL" id="JEMA01000170">
    <property type="protein sequence ID" value="KYF73735.1"/>
    <property type="molecule type" value="Genomic_DNA"/>
</dbReference>
<evidence type="ECO:0000256" key="2">
    <source>
        <dbReference type="ARBA" id="ARBA00006495"/>
    </source>
</evidence>
<dbReference type="Gene3D" id="3.30.230.10">
    <property type="match status" value="1"/>
</dbReference>
<proteinExistence type="inferred from homology"/>
<evidence type="ECO:0000256" key="9">
    <source>
        <dbReference type="ARBA" id="ARBA00022840"/>
    </source>
</evidence>
<evidence type="ECO:0000259" key="13">
    <source>
        <dbReference type="Pfam" id="PF00288"/>
    </source>
</evidence>
<evidence type="ECO:0000256" key="12">
    <source>
        <dbReference type="ARBA" id="ARBA00029438"/>
    </source>
</evidence>
<evidence type="ECO:0000256" key="8">
    <source>
        <dbReference type="ARBA" id="ARBA00022777"/>
    </source>
</evidence>
<dbReference type="InterPro" id="IPR006205">
    <property type="entry name" value="Mev_gal_kin"/>
</dbReference>
<dbReference type="OrthoDB" id="9764892at2"/>
<dbReference type="RefSeq" id="WP_061605603.1">
    <property type="nucleotide sequence ID" value="NZ_JEMA01000170.1"/>
</dbReference>
<dbReference type="InterPro" id="IPR013750">
    <property type="entry name" value="GHMP_kinase_C_dom"/>
</dbReference>
<feature type="domain" description="GHMP kinase N-terminal" evidence="13">
    <location>
        <begin position="65"/>
        <end position="114"/>
    </location>
</feature>
<sequence length="353" mass="34698">MTEALGHASGKVILLGEHAVVYGAPALAAGIERGARARATLSSGASELWLGGGERGAAPAEGEVAQAFAALLEALPGAGPVRVAAESELPPGGGLGSSAALGVAIARAVDALARETSVATVVAGAAASPAAAGPPAETALDPASPVLAAATAWERVFHGNPSGVDTTAAARGGCFRFTRAHGATPIVPRDDLWLCVGATGAPSSTRSMVDLVAKLFERKPALAEGSIAGIAALVENAALAIEAGDAIGLGRLMDLNQMLLAGMFVSTEAIEALCRLAREAGALGAKLTGAGGGGSVIALLPPPPPGEGGAAPEAADRVLAAWRDAGYSGFVTRVKAGETSVTSVTTRMAEEQA</sequence>
<evidence type="ECO:0000256" key="3">
    <source>
        <dbReference type="ARBA" id="ARBA00012103"/>
    </source>
</evidence>
<accession>A0A150R0K0</accession>
<evidence type="ECO:0000256" key="6">
    <source>
        <dbReference type="ARBA" id="ARBA00022679"/>
    </source>
</evidence>
<evidence type="ECO:0000256" key="10">
    <source>
        <dbReference type="ARBA" id="ARBA00022842"/>
    </source>
</evidence>
<dbReference type="PRINTS" id="PR00959">
    <property type="entry name" value="MEVGALKINASE"/>
</dbReference>
<dbReference type="GO" id="GO:0005524">
    <property type="term" value="F:ATP binding"/>
    <property type="evidence" value="ECO:0007669"/>
    <property type="project" value="UniProtKB-KW"/>
</dbReference>
<comment type="similarity">
    <text evidence="2">Belongs to the GHMP kinase family. Mevalonate kinase subfamily.</text>
</comment>
<dbReference type="GO" id="GO:0004496">
    <property type="term" value="F:mevalonate kinase activity"/>
    <property type="evidence" value="ECO:0007669"/>
    <property type="project" value="UniProtKB-EC"/>
</dbReference>
<keyword evidence="10" id="KW-0460">Magnesium</keyword>
<evidence type="ECO:0000256" key="4">
    <source>
        <dbReference type="ARBA" id="ARBA00022490"/>
    </source>
</evidence>
<comment type="subcellular location">
    <subcellularLocation>
        <location evidence="1">Cytoplasm</location>
    </subcellularLocation>
</comment>
<dbReference type="AlphaFoldDB" id="A0A150R0K0"/>
<dbReference type="InterPro" id="IPR006204">
    <property type="entry name" value="GHMP_kinase_N_dom"/>
</dbReference>
<keyword evidence="11" id="KW-0443">Lipid metabolism</keyword>
<keyword evidence="7" id="KW-0547">Nucleotide-binding</keyword>
<dbReference type="PANTHER" id="PTHR43290:SF2">
    <property type="entry name" value="MEVALONATE KINASE"/>
    <property type="match status" value="1"/>
</dbReference>
<protein>
    <recommendedName>
        <fullName evidence="3">mevalonate kinase</fullName>
        <ecNumber evidence="3">2.7.1.36</ecNumber>
    </recommendedName>
</protein>
<keyword evidence="6" id="KW-0808">Transferase</keyword>
<keyword evidence="8 15" id="KW-0418">Kinase</keyword>
<evidence type="ECO:0000256" key="5">
    <source>
        <dbReference type="ARBA" id="ARBA00022516"/>
    </source>
</evidence>
<evidence type="ECO:0000313" key="15">
    <source>
        <dbReference type="EMBL" id="KYF73735.1"/>
    </source>
</evidence>
<dbReference type="UniPathway" id="UPA00057">
    <property type="reaction ID" value="UER00098"/>
</dbReference>
<dbReference type="InterPro" id="IPR036554">
    <property type="entry name" value="GHMP_kinase_C_sf"/>
</dbReference>
<dbReference type="GO" id="GO:0005829">
    <property type="term" value="C:cytosol"/>
    <property type="evidence" value="ECO:0007669"/>
    <property type="project" value="TreeGrafter"/>
</dbReference>
<evidence type="ECO:0000313" key="16">
    <source>
        <dbReference type="Proteomes" id="UP000075260"/>
    </source>
</evidence>
<evidence type="ECO:0000256" key="1">
    <source>
        <dbReference type="ARBA" id="ARBA00004496"/>
    </source>
</evidence>